<keyword evidence="9 11" id="KW-0057">Aromatic amino acid biosynthesis</keyword>
<feature type="binding site" evidence="11">
    <location>
        <position position="161"/>
    </location>
    <ligand>
        <name>ATP</name>
        <dbReference type="ChEBI" id="CHEBI:30616"/>
    </ligand>
</feature>
<keyword evidence="11" id="KW-0460">Magnesium</keyword>
<evidence type="ECO:0000256" key="6">
    <source>
        <dbReference type="ARBA" id="ARBA00022741"/>
    </source>
</evidence>
<keyword evidence="8 11" id="KW-0067">ATP-binding</keyword>
<dbReference type="InterPro" id="IPR027417">
    <property type="entry name" value="P-loop_NTPase"/>
</dbReference>
<comment type="catalytic activity">
    <reaction evidence="10 11">
        <text>shikimate + ATP = 3-phosphoshikimate + ADP + H(+)</text>
        <dbReference type="Rhea" id="RHEA:13121"/>
        <dbReference type="ChEBI" id="CHEBI:15378"/>
        <dbReference type="ChEBI" id="CHEBI:30616"/>
        <dbReference type="ChEBI" id="CHEBI:36208"/>
        <dbReference type="ChEBI" id="CHEBI:145989"/>
        <dbReference type="ChEBI" id="CHEBI:456216"/>
        <dbReference type="EC" id="2.7.1.71"/>
    </reaction>
</comment>
<dbReference type="Gene3D" id="3.40.50.300">
    <property type="entry name" value="P-loop containing nucleotide triphosphate hydrolases"/>
    <property type="match status" value="1"/>
</dbReference>
<comment type="pathway">
    <text evidence="1 11">Metabolic intermediate biosynthesis; chorismate biosynthesis; chorismate from D-erythrose 4-phosphate and phosphoenolpyruvate: step 5/7.</text>
</comment>
<comment type="subcellular location">
    <subcellularLocation>
        <location evidence="11">Cytoplasm</location>
    </subcellularLocation>
</comment>
<organism evidence="12 13">
    <name type="scientific">Corynebacterium phocae</name>
    <dbReference type="NCBI Taxonomy" id="161895"/>
    <lineage>
        <taxon>Bacteria</taxon>
        <taxon>Bacillati</taxon>
        <taxon>Actinomycetota</taxon>
        <taxon>Actinomycetes</taxon>
        <taxon>Mycobacteriales</taxon>
        <taxon>Corynebacteriaceae</taxon>
        <taxon>Corynebacterium</taxon>
    </lineage>
</organism>
<dbReference type="EMBL" id="CP009249">
    <property type="protein sequence ID" value="APT92446.1"/>
    <property type="molecule type" value="Genomic_DNA"/>
</dbReference>
<dbReference type="InterPro" id="IPR000623">
    <property type="entry name" value="Shikimate_kinase/TSH1"/>
</dbReference>
<evidence type="ECO:0000256" key="10">
    <source>
        <dbReference type="ARBA" id="ARBA00048567"/>
    </source>
</evidence>
<evidence type="ECO:0000256" key="7">
    <source>
        <dbReference type="ARBA" id="ARBA00022777"/>
    </source>
</evidence>
<dbReference type="GO" id="GO:0005524">
    <property type="term" value="F:ATP binding"/>
    <property type="evidence" value="ECO:0007669"/>
    <property type="project" value="UniProtKB-UniRule"/>
</dbReference>
<sequence length="182" mass="19564">MTNGNVHFGHQPRVVLVGPPGSGKTTIGRRLSRALNCDLVDSDAMIEQAKGKPCGEVYSELGEVAFREFEATIVAKALESNGVVSLGGGAVLAESTRHLLEAMTVIHLDVTAEEGVRRTGEDDSRPVLASGNPIARYQELLDQRRECYRSVADFKVRTDGRTPQQSVGDILGFLEAAEGLQS</sequence>
<dbReference type="CDD" id="cd00464">
    <property type="entry name" value="SK"/>
    <property type="match status" value="1"/>
</dbReference>
<dbReference type="AlphaFoldDB" id="A0A1L7D2Q2"/>
<accession>A0A1L7D2Q2</accession>
<feature type="binding site" evidence="11">
    <location>
        <position position="88"/>
    </location>
    <ligand>
        <name>substrate</name>
    </ligand>
</feature>
<dbReference type="PANTHER" id="PTHR21087">
    <property type="entry name" value="SHIKIMATE KINASE"/>
    <property type="match status" value="1"/>
</dbReference>
<evidence type="ECO:0000256" key="4">
    <source>
        <dbReference type="ARBA" id="ARBA00022605"/>
    </source>
</evidence>
<dbReference type="GO" id="GO:0009423">
    <property type="term" value="P:chorismate biosynthetic process"/>
    <property type="evidence" value="ECO:0007669"/>
    <property type="project" value="UniProtKB-UniRule"/>
</dbReference>
<dbReference type="GO" id="GO:0004765">
    <property type="term" value="F:shikimate kinase activity"/>
    <property type="evidence" value="ECO:0007669"/>
    <property type="project" value="UniProtKB-UniRule"/>
</dbReference>
<keyword evidence="4 11" id="KW-0028">Amino-acid biosynthesis</keyword>
<dbReference type="KEGG" id="cpho:CPHO_05610"/>
<keyword evidence="13" id="KW-1185">Reference proteome</keyword>
<protein>
    <recommendedName>
        <fullName evidence="3 11">Shikimate kinase</fullName>
        <shortName evidence="11">SK</shortName>
        <ecNumber evidence="3 11">2.7.1.71</ecNumber>
    </recommendedName>
</protein>
<keyword evidence="5 11" id="KW-0808">Transferase</keyword>
<evidence type="ECO:0000313" key="12">
    <source>
        <dbReference type="EMBL" id="APT92446.1"/>
    </source>
</evidence>
<feature type="binding site" evidence="11">
    <location>
        <position position="43"/>
    </location>
    <ligand>
        <name>substrate</name>
    </ligand>
</feature>
<feature type="binding site" evidence="11">
    <location>
        <position position="125"/>
    </location>
    <ligand>
        <name>ATP</name>
        <dbReference type="ChEBI" id="CHEBI:30616"/>
    </ligand>
</feature>
<dbReference type="InterPro" id="IPR023000">
    <property type="entry name" value="Shikimate_kinase_CS"/>
</dbReference>
<evidence type="ECO:0000256" key="1">
    <source>
        <dbReference type="ARBA" id="ARBA00004842"/>
    </source>
</evidence>
<comment type="subunit">
    <text evidence="11">Monomer.</text>
</comment>
<dbReference type="GO" id="GO:0000287">
    <property type="term" value="F:magnesium ion binding"/>
    <property type="evidence" value="ECO:0007669"/>
    <property type="project" value="UniProtKB-UniRule"/>
</dbReference>
<gene>
    <name evidence="11" type="primary">aroK</name>
    <name evidence="12" type="ORF">CPHO_05610</name>
</gene>
<dbReference type="UniPathway" id="UPA00053">
    <property type="reaction ID" value="UER00088"/>
</dbReference>
<dbReference type="Pfam" id="PF01202">
    <property type="entry name" value="SKI"/>
    <property type="match status" value="1"/>
</dbReference>
<comment type="cofactor">
    <cofactor evidence="11">
        <name>Mg(2+)</name>
        <dbReference type="ChEBI" id="CHEBI:18420"/>
    </cofactor>
    <text evidence="11">Binds 1 Mg(2+) ion per subunit.</text>
</comment>
<evidence type="ECO:0000256" key="2">
    <source>
        <dbReference type="ARBA" id="ARBA00006997"/>
    </source>
</evidence>
<dbReference type="GO" id="GO:0005829">
    <property type="term" value="C:cytosol"/>
    <property type="evidence" value="ECO:0007669"/>
    <property type="project" value="TreeGrafter"/>
</dbReference>
<dbReference type="PROSITE" id="PS01128">
    <property type="entry name" value="SHIKIMATE_KINASE"/>
    <property type="match status" value="1"/>
</dbReference>
<evidence type="ECO:0000256" key="11">
    <source>
        <dbReference type="HAMAP-Rule" id="MF_00109"/>
    </source>
</evidence>
<keyword evidence="6 11" id="KW-0547">Nucleotide-binding</keyword>
<dbReference type="GO" id="GO:0008652">
    <property type="term" value="P:amino acid biosynthetic process"/>
    <property type="evidence" value="ECO:0007669"/>
    <property type="project" value="UniProtKB-KW"/>
</dbReference>
<evidence type="ECO:0000313" key="13">
    <source>
        <dbReference type="Proteomes" id="UP000185491"/>
    </source>
</evidence>
<keyword evidence="7 11" id="KW-0418">Kinase</keyword>
<dbReference type="EC" id="2.7.1.71" evidence="3 11"/>
<dbReference type="RefSeq" id="WP_075733928.1">
    <property type="nucleotide sequence ID" value="NZ_CP009249.1"/>
</dbReference>
<reference evidence="12 13" key="1">
    <citation type="submission" date="2014-08" db="EMBL/GenBank/DDBJ databases">
        <title>Complete genome sequence of Corynebacterium phocae M408/89/1(T)(=DSM 44612(T)), isolated from the common seal (Phoca vitulina).</title>
        <authorList>
            <person name="Ruckert C."/>
            <person name="Albersmeier A."/>
            <person name="Winkler A."/>
            <person name="Kalinowski J."/>
        </authorList>
    </citation>
    <scope>NUCLEOTIDE SEQUENCE [LARGE SCALE GENOMIC DNA]</scope>
    <source>
        <strain evidence="12 13">M408/89/1</strain>
    </source>
</reference>
<feature type="binding site" evidence="11">
    <location>
        <position position="25"/>
    </location>
    <ligand>
        <name>Mg(2+)</name>
        <dbReference type="ChEBI" id="CHEBI:18420"/>
    </ligand>
</feature>
<name>A0A1L7D2Q2_9CORY</name>
<dbReference type="SUPFAM" id="SSF52540">
    <property type="entry name" value="P-loop containing nucleoside triphosphate hydrolases"/>
    <property type="match status" value="1"/>
</dbReference>
<evidence type="ECO:0000256" key="5">
    <source>
        <dbReference type="ARBA" id="ARBA00022679"/>
    </source>
</evidence>
<dbReference type="GO" id="GO:0009073">
    <property type="term" value="P:aromatic amino acid family biosynthetic process"/>
    <property type="evidence" value="ECO:0007669"/>
    <property type="project" value="UniProtKB-KW"/>
</dbReference>
<comment type="similarity">
    <text evidence="2 11">Belongs to the shikimate kinase family.</text>
</comment>
<dbReference type="STRING" id="161895.CPHO_05610"/>
<dbReference type="OrthoDB" id="9800332at2"/>
<comment type="function">
    <text evidence="11">Catalyzes the specific phosphorylation of the 3-hydroxyl group of shikimic acid using ATP as a cosubstrate.</text>
</comment>
<evidence type="ECO:0000256" key="8">
    <source>
        <dbReference type="ARBA" id="ARBA00022840"/>
    </source>
</evidence>
<dbReference type="PRINTS" id="PR01100">
    <property type="entry name" value="SHIKIMTKNASE"/>
</dbReference>
<feature type="binding site" evidence="11">
    <location>
        <position position="144"/>
    </location>
    <ligand>
        <name>substrate</name>
    </ligand>
</feature>
<feature type="binding site" evidence="11">
    <location>
        <begin position="21"/>
        <end position="26"/>
    </location>
    <ligand>
        <name>ATP</name>
        <dbReference type="ChEBI" id="CHEBI:30616"/>
    </ligand>
</feature>
<proteinExistence type="inferred from homology"/>
<keyword evidence="11" id="KW-0479">Metal-binding</keyword>
<evidence type="ECO:0000256" key="9">
    <source>
        <dbReference type="ARBA" id="ARBA00023141"/>
    </source>
</evidence>
<keyword evidence="11" id="KW-0963">Cytoplasm</keyword>
<evidence type="ECO:0000256" key="3">
    <source>
        <dbReference type="ARBA" id="ARBA00012154"/>
    </source>
</evidence>
<dbReference type="InterPro" id="IPR031322">
    <property type="entry name" value="Shikimate/glucono_kinase"/>
</dbReference>
<dbReference type="PANTHER" id="PTHR21087:SF16">
    <property type="entry name" value="SHIKIMATE KINASE 1, CHLOROPLASTIC"/>
    <property type="match status" value="1"/>
</dbReference>
<feature type="binding site" evidence="11">
    <location>
        <position position="67"/>
    </location>
    <ligand>
        <name>substrate</name>
    </ligand>
</feature>
<dbReference type="Proteomes" id="UP000185491">
    <property type="component" value="Chromosome"/>
</dbReference>
<dbReference type="HAMAP" id="MF_00109">
    <property type="entry name" value="Shikimate_kinase"/>
    <property type="match status" value="1"/>
</dbReference>